<dbReference type="EC" id="2.7.13.3" evidence="9"/>
<comment type="caution">
    <text evidence="9">The sequence shown here is derived from an EMBL/GenBank/DDBJ whole genome shotgun (WGS) entry which is preliminary data.</text>
</comment>
<dbReference type="Gene3D" id="3.30.565.10">
    <property type="entry name" value="Histidine kinase-like ATPase, C-terminal domain"/>
    <property type="match status" value="1"/>
</dbReference>
<dbReference type="Gene3D" id="6.10.340.10">
    <property type="match status" value="1"/>
</dbReference>
<dbReference type="CDD" id="cd06225">
    <property type="entry name" value="HAMP"/>
    <property type="match status" value="1"/>
</dbReference>
<feature type="transmembrane region" description="Helical" evidence="7">
    <location>
        <begin position="322"/>
        <end position="342"/>
    </location>
</feature>
<keyword evidence="3" id="KW-0597">Phosphoprotein</keyword>
<dbReference type="Pfam" id="PF00672">
    <property type="entry name" value="HAMP"/>
    <property type="match status" value="1"/>
</dbReference>
<evidence type="ECO:0000256" key="3">
    <source>
        <dbReference type="ARBA" id="ARBA00022553"/>
    </source>
</evidence>
<evidence type="ECO:0000256" key="5">
    <source>
        <dbReference type="ARBA" id="ARBA00022777"/>
    </source>
</evidence>
<dbReference type="SUPFAM" id="SSF55874">
    <property type="entry name" value="ATPase domain of HSP90 chaperone/DNA topoisomerase II/histidine kinase"/>
    <property type="match status" value="1"/>
</dbReference>
<dbReference type="GO" id="GO:0005886">
    <property type="term" value="C:plasma membrane"/>
    <property type="evidence" value="ECO:0007669"/>
    <property type="project" value="UniProtKB-SubCell"/>
</dbReference>
<feature type="transmembrane region" description="Helical" evidence="7">
    <location>
        <begin position="20"/>
        <end position="39"/>
    </location>
</feature>
<feature type="domain" description="HAMP" evidence="8">
    <location>
        <begin position="343"/>
        <end position="395"/>
    </location>
</feature>
<dbReference type="Proteomes" id="UP000517523">
    <property type="component" value="Unassembled WGS sequence"/>
</dbReference>
<keyword evidence="6 7" id="KW-0472">Membrane</keyword>
<dbReference type="InterPro" id="IPR036890">
    <property type="entry name" value="HATPase_C_sf"/>
</dbReference>
<evidence type="ECO:0000256" key="2">
    <source>
        <dbReference type="ARBA" id="ARBA00022475"/>
    </source>
</evidence>
<evidence type="ECO:0000313" key="10">
    <source>
        <dbReference type="Proteomes" id="UP000517523"/>
    </source>
</evidence>
<sequence length="602" mass="68289">MRSRRMMPRFQDLSYRTKLLLSYALIVTIPLTILSYKYFVSSSGFISDFARQNLYSIVKQNNEIMDAELARVEDSSLALIAEQVLYEQYLTADPKDEYQMITMEKKVSRALNTYFPDLKHMYSIHLITSYSDIGPTGATPFIPYEGFNQTALYQAAVQADGGMAWVPTFSFGDMFHRDAGSPVPSEYVQLLAGVRLLKLFQINNGEVIELQGAAELPVLVITYQPDYYRSRFASVLPSTGASFFVMSRDGQRVADSQEEDPALDEASLKRMAEMRSGTLTITRNGKPLIVCFDTSDVTGWISGVTISPEVLGSAFLPEVKSYTFYLTLILLLVSLLLAFFLANSITKPIQQLLQAIKKTGEGEFDTRIPVKSYNEMGLLIHKYNQMNVKINNLIEENYKVKLREKETQIMSLNIQLNPHFLYNTLNIMNWTALENEQNELSSMIVSLSSMLQYTSASNQDIGDLEEDLNWLKHYFSITEQRFEGKFTVTYDISPELYLFKVPKLFLQPFVENAIVHGFARLHSGGKIVIRGRLKGDERIFVVEDNGIGIPHHKLAGLTREESRSIGIRNVDQRIKLIYGDSYGVTITSEERRGTTVMIKLPV</sequence>
<dbReference type="SUPFAM" id="SSF158472">
    <property type="entry name" value="HAMP domain-like"/>
    <property type="match status" value="1"/>
</dbReference>
<evidence type="ECO:0000259" key="8">
    <source>
        <dbReference type="PROSITE" id="PS50885"/>
    </source>
</evidence>
<keyword evidence="7" id="KW-1133">Transmembrane helix</keyword>
<dbReference type="GO" id="GO:0000155">
    <property type="term" value="F:phosphorelay sensor kinase activity"/>
    <property type="evidence" value="ECO:0007669"/>
    <property type="project" value="InterPro"/>
</dbReference>
<gene>
    <name evidence="9" type="ORF">FHS19_001548</name>
</gene>
<dbReference type="AlphaFoldDB" id="A0A839TJG2"/>
<dbReference type="SMART" id="SM00304">
    <property type="entry name" value="HAMP"/>
    <property type="match status" value="1"/>
</dbReference>
<keyword evidence="5 9" id="KW-0418">Kinase</keyword>
<keyword evidence="4 9" id="KW-0808">Transferase</keyword>
<dbReference type="InterPro" id="IPR050640">
    <property type="entry name" value="Bact_2-comp_sensor_kinase"/>
</dbReference>
<evidence type="ECO:0000256" key="6">
    <source>
        <dbReference type="ARBA" id="ARBA00023136"/>
    </source>
</evidence>
<dbReference type="PROSITE" id="PS50885">
    <property type="entry name" value="HAMP"/>
    <property type="match status" value="1"/>
</dbReference>
<evidence type="ECO:0000256" key="1">
    <source>
        <dbReference type="ARBA" id="ARBA00004651"/>
    </source>
</evidence>
<comment type="subcellular location">
    <subcellularLocation>
        <location evidence="1">Cell membrane</location>
        <topology evidence="1">Multi-pass membrane protein</topology>
    </subcellularLocation>
</comment>
<proteinExistence type="predicted"/>
<accession>A0A839TJG2</accession>
<dbReference type="RefSeq" id="WP_183580824.1">
    <property type="nucleotide sequence ID" value="NZ_JACHXJ010000001.1"/>
</dbReference>
<dbReference type="PANTHER" id="PTHR34220:SF7">
    <property type="entry name" value="SENSOR HISTIDINE KINASE YPDA"/>
    <property type="match status" value="1"/>
</dbReference>
<protein>
    <submittedName>
        <fullName evidence="9">Two-component system sensor histidine kinase YesM</fullName>
        <ecNumber evidence="9">2.7.13.3</ecNumber>
    </submittedName>
</protein>
<dbReference type="InterPro" id="IPR010559">
    <property type="entry name" value="Sig_transdc_His_kin_internal"/>
</dbReference>
<reference evidence="9 10" key="1">
    <citation type="submission" date="2020-08" db="EMBL/GenBank/DDBJ databases">
        <title>Genomic Encyclopedia of Type Strains, Phase III (KMG-III): the genomes of soil and plant-associated and newly described type strains.</title>
        <authorList>
            <person name="Whitman W."/>
        </authorList>
    </citation>
    <scope>NUCLEOTIDE SEQUENCE [LARGE SCALE GENOMIC DNA]</scope>
    <source>
        <strain evidence="9 10">CECT 5831</strain>
    </source>
</reference>
<dbReference type="Pfam" id="PF06580">
    <property type="entry name" value="His_kinase"/>
    <property type="match status" value="1"/>
</dbReference>
<evidence type="ECO:0000313" key="9">
    <source>
        <dbReference type="EMBL" id="MBB3126894.1"/>
    </source>
</evidence>
<name>A0A839TJG2_9BACL</name>
<dbReference type="EMBL" id="JACHXJ010000001">
    <property type="protein sequence ID" value="MBB3126894.1"/>
    <property type="molecule type" value="Genomic_DNA"/>
</dbReference>
<evidence type="ECO:0000256" key="7">
    <source>
        <dbReference type="SAM" id="Phobius"/>
    </source>
</evidence>
<evidence type="ECO:0000256" key="4">
    <source>
        <dbReference type="ARBA" id="ARBA00022679"/>
    </source>
</evidence>
<keyword evidence="2" id="KW-1003">Cell membrane</keyword>
<dbReference type="InterPro" id="IPR003660">
    <property type="entry name" value="HAMP_dom"/>
</dbReference>
<dbReference type="InterPro" id="IPR003594">
    <property type="entry name" value="HATPase_dom"/>
</dbReference>
<dbReference type="PANTHER" id="PTHR34220">
    <property type="entry name" value="SENSOR HISTIDINE KINASE YPDA"/>
    <property type="match status" value="1"/>
</dbReference>
<dbReference type="Pfam" id="PF02518">
    <property type="entry name" value="HATPase_c"/>
    <property type="match status" value="1"/>
</dbReference>
<organism evidence="9 10">
    <name type="scientific">Paenibacillus rhizosphaerae</name>
    <dbReference type="NCBI Taxonomy" id="297318"/>
    <lineage>
        <taxon>Bacteria</taxon>
        <taxon>Bacillati</taxon>
        <taxon>Bacillota</taxon>
        <taxon>Bacilli</taxon>
        <taxon>Bacillales</taxon>
        <taxon>Paenibacillaceae</taxon>
        <taxon>Paenibacillus</taxon>
    </lineage>
</organism>
<keyword evidence="7" id="KW-0812">Transmembrane</keyword>